<gene>
    <name evidence="13" type="ORF">SAMN02745941_03258</name>
</gene>
<evidence type="ECO:0000256" key="6">
    <source>
        <dbReference type="ARBA" id="ARBA00023136"/>
    </source>
</evidence>
<dbReference type="PROSITE" id="PS50111">
    <property type="entry name" value="CHEMOTAXIS_TRANSDUC_2"/>
    <property type="match status" value="1"/>
</dbReference>
<evidence type="ECO:0000256" key="1">
    <source>
        <dbReference type="ARBA" id="ARBA00004651"/>
    </source>
</evidence>
<evidence type="ECO:0000259" key="11">
    <source>
        <dbReference type="PROSITE" id="PS50111"/>
    </source>
</evidence>
<reference evidence="13 14" key="1">
    <citation type="submission" date="2016-11" db="EMBL/GenBank/DDBJ databases">
        <authorList>
            <person name="Jaros S."/>
            <person name="Januszkiewicz K."/>
            <person name="Wedrychowicz H."/>
        </authorList>
    </citation>
    <scope>NUCLEOTIDE SEQUENCE [LARGE SCALE GENOMIC DNA]</scope>
    <source>
        <strain evidence="13 14">DSM 6191</strain>
    </source>
</reference>
<name>A0A1M5ZQW1_9CLOT</name>
<dbReference type="Pfam" id="PF02743">
    <property type="entry name" value="dCache_1"/>
    <property type="match status" value="1"/>
</dbReference>
<proteinExistence type="inferred from homology"/>
<dbReference type="Pfam" id="PF00015">
    <property type="entry name" value="MCPsignal"/>
    <property type="match status" value="1"/>
</dbReference>
<dbReference type="GO" id="GO:0005886">
    <property type="term" value="C:plasma membrane"/>
    <property type="evidence" value="ECO:0007669"/>
    <property type="project" value="UniProtKB-SubCell"/>
</dbReference>
<feature type="transmembrane region" description="Helical" evidence="10">
    <location>
        <begin position="283"/>
        <end position="302"/>
    </location>
</feature>
<dbReference type="InterPro" id="IPR004089">
    <property type="entry name" value="MCPsignal_dom"/>
</dbReference>
<dbReference type="Gene3D" id="1.10.287.950">
    <property type="entry name" value="Methyl-accepting chemotaxis protein"/>
    <property type="match status" value="1"/>
</dbReference>
<sequence>MKSLKSKLMVLFGSLVCVVCIGLGIISFINSSNALKSNLNNTMPRIAEQTASNIQSKLQGELNTLEAIAARSDIKDPNNSIDNKISILTDESKRIGSISMGIVDINGNSILTDGSKSNFNERSYFKQALEGKASVSDPIVSKTDGIIIVVYAVPIKNNNKVVGVLVQARDGNYLSDMTDEVKVGKTGTAFMLNKNGTSIANSNRDLVIQMSNIIEESKKNSNFQALADVHKKMLAKEAGLGEYEYGGEEKYVGYAPVGGTDWSVGISVTQNEILSELNSLKTLVILTSIIFIVIAFIIIYIISNALSKGIKSASNHLRLLSDGNLSVEVPTKYLNSKDEIGIMINSMKSMQDSLRTMIKKIKDNSLTINTQSENLSAISEEISSVSESSVQSTSEIAQGINTQSQDLMQMTEILNEFGNKLSEMLGEIKVVDSNSREISIMANDSSTEMNGLNHSVKNISNSFKAFNSKIMDLGKDINEINEITNMINSVAEQTNLLALNAAIEAARAGEAGRGFTVVSEEIRKLAEQSKASSENISNLINVISNNTSIIVQEAVTMDGEMINQAGIIDKTIVSFKRIIQAVDEVIPKIEIVKSSADNIDNDKDIILNRINTLSSISEEISGSSEEISASSEELNASIEEVASSAQDLSNMTNKMIEEVNRFKV</sequence>
<evidence type="ECO:0000256" key="5">
    <source>
        <dbReference type="ARBA" id="ARBA00022989"/>
    </source>
</evidence>
<dbReference type="CDD" id="cd12912">
    <property type="entry name" value="PDC2_MCP_like"/>
    <property type="match status" value="1"/>
</dbReference>
<keyword evidence="3" id="KW-0145">Chemotaxis</keyword>
<keyword evidence="6 10" id="KW-0472">Membrane</keyword>
<dbReference type="CDD" id="cd12914">
    <property type="entry name" value="PDC1_DGC_like"/>
    <property type="match status" value="1"/>
</dbReference>
<dbReference type="PROSITE" id="PS50885">
    <property type="entry name" value="HAMP"/>
    <property type="match status" value="1"/>
</dbReference>
<evidence type="ECO:0000256" key="3">
    <source>
        <dbReference type="ARBA" id="ARBA00022500"/>
    </source>
</evidence>
<dbReference type="InterPro" id="IPR003660">
    <property type="entry name" value="HAMP_dom"/>
</dbReference>
<evidence type="ECO:0000256" key="9">
    <source>
        <dbReference type="PROSITE-ProRule" id="PRU00284"/>
    </source>
</evidence>
<evidence type="ECO:0000256" key="7">
    <source>
        <dbReference type="ARBA" id="ARBA00023224"/>
    </source>
</evidence>
<dbReference type="PANTHER" id="PTHR32089">
    <property type="entry name" value="METHYL-ACCEPTING CHEMOTAXIS PROTEIN MCPB"/>
    <property type="match status" value="1"/>
</dbReference>
<dbReference type="RefSeq" id="WP_073021167.1">
    <property type="nucleotide sequence ID" value="NZ_FQXU01000010.1"/>
</dbReference>
<evidence type="ECO:0000256" key="2">
    <source>
        <dbReference type="ARBA" id="ARBA00022475"/>
    </source>
</evidence>
<evidence type="ECO:0000313" key="13">
    <source>
        <dbReference type="EMBL" id="SHI26509.1"/>
    </source>
</evidence>
<accession>A0A1M5ZQW1</accession>
<dbReference type="SUPFAM" id="SSF103190">
    <property type="entry name" value="Sensory domain-like"/>
    <property type="match status" value="1"/>
</dbReference>
<evidence type="ECO:0000313" key="14">
    <source>
        <dbReference type="Proteomes" id="UP000184241"/>
    </source>
</evidence>
<dbReference type="SMART" id="SM00304">
    <property type="entry name" value="HAMP"/>
    <property type="match status" value="1"/>
</dbReference>
<feature type="domain" description="HAMP" evidence="12">
    <location>
        <begin position="304"/>
        <end position="359"/>
    </location>
</feature>
<dbReference type="CDD" id="cd06225">
    <property type="entry name" value="HAMP"/>
    <property type="match status" value="1"/>
</dbReference>
<comment type="subcellular location">
    <subcellularLocation>
        <location evidence="1">Cell membrane</location>
        <topology evidence="1">Multi-pass membrane protein</topology>
    </subcellularLocation>
</comment>
<evidence type="ECO:0000259" key="12">
    <source>
        <dbReference type="PROSITE" id="PS50885"/>
    </source>
</evidence>
<dbReference type="PANTHER" id="PTHR32089:SF112">
    <property type="entry name" value="LYSOZYME-LIKE PROTEIN-RELATED"/>
    <property type="match status" value="1"/>
</dbReference>
<comment type="similarity">
    <text evidence="8">Belongs to the methyl-accepting chemotaxis (MCP) protein family.</text>
</comment>
<dbReference type="InterPro" id="IPR033479">
    <property type="entry name" value="dCache_1"/>
</dbReference>
<dbReference type="GO" id="GO:0007165">
    <property type="term" value="P:signal transduction"/>
    <property type="evidence" value="ECO:0007669"/>
    <property type="project" value="UniProtKB-KW"/>
</dbReference>
<dbReference type="Gene3D" id="3.30.450.20">
    <property type="entry name" value="PAS domain"/>
    <property type="match status" value="1"/>
</dbReference>
<evidence type="ECO:0000256" key="10">
    <source>
        <dbReference type="SAM" id="Phobius"/>
    </source>
</evidence>
<dbReference type="AlphaFoldDB" id="A0A1M5ZQW1"/>
<keyword evidence="7 9" id="KW-0807">Transducer</keyword>
<dbReference type="EMBL" id="FQXU01000010">
    <property type="protein sequence ID" value="SHI26509.1"/>
    <property type="molecule type" value="Genomic_DNA"/>
</dbReference>
<protein>
    <submittedName>
        <fullName evidence="13">Methyl-accepting chemotaxis sensory transducer with Cache sensor</fullName>
    </submittedName>
</protein>
<keyword evidence="5 10" id="KW-1133">Transmembrane helix</keyword>
<keyword evidence="4 10" id="KW-0812">Transmembrane</keyword>
<dbReference type="SMART" id="SM00283">
    <property type="entry name" value="MA"/>
    <property type="match status" value="1"/>
</dbReference>
<dbReference type="SUPFAM" id="SSF58104">
    <property type="entry name" value="Methyl-accepting chemotaxis protein (MCP) signaling domain"/>
    <property type="match status" value="1"/>
</dbReference>
<dbReference type="GO" id="GO:0006935">
    <property type="term" value="P:chemotaxis"/>
    <property type="evidence" value="ECO:0007669"/>
    <property type="project" value="UniProtKB-KW"/>
</dbReference>
<evidence type="ECO:0000256" key="4">
    <source>
        <dbReference type="ARBA" id="ARBA00022692"/>
    </source>
</evidence>
<feature type="domain" description="Methyl-accepting transducer" evidence="11">
    <location>
        <begin position="378"/>
        <end position="642"/>
    </location>
</feature>
<keyword evidence="2" id="KW-1003">Cell membrane</keyword>
<evidence type="ECO:0000256" key="8">
    <source>
        <dbReference type="ARBA" id="ARBA00029447"/>
    </source>
</evidence>
<dbReference type="Gene3D" id="6.10.340.10">
    <property type="match status" value="1"/>
</dbReference>
<organism evidence="13 14">
    <name type="scientific">Clostridium intestinale DSM 6191</name>
    <dbReference type="NCBI Taxonomy" id="1121320"/>
    <lineage>
        <taxon>Bacteria</taxon>
        <taxon>Bacillati</taxon>
        <taxon>Bacillota</taxon>
        <taxon>Clostridia</taxon>
        <taxon>Eubacteriales</taxon>
        <taxon>Clostridiaceae</taxon>
        <taxon>Clostridium</taxon>
    </lineage>
</organism>
<dbReference type="InterPro" id="IPR029151">
    <property type="entry name" value="Sensor-like_sf"/>
</dbReference>
<dbReference type="Proteomes" id="UP000184241">
    <property type="component" value="Unassembled WGS sequence"/>
</dbReference>